<evidence type="ECO:0000256" key="1">
    <source>
        <dbReference type="ARBA" id="ARBA00004370"/>
    </source>
</evidence>
<reference evidence="4" key="1">
    <citation type="submission" date="2020-07" db="EMBL/GenBank/DDBJ databases">
        <authorList>
            <person name="Pettersson B.M.F."/>
            <person name="Behra P.R.K."/>
            <person name="Ramesh M."/>
            <person name="Das S."/>
            <person name="Dasgupta S."/>
            <person name="Kirsebom L.A."/>
        </authorList>
    </citation>
    <scope>NUCLEOTIDE SEQUENCE</scope>
    <source>
        <strain evidence="4">DSM 44615</strain>
    </source>
</reference>
<dbReference type="EMBL" id="JACKSJ010000182">
    <property type="protein sequence ID" value="MCV7172392.1"/>
    <property type="molecule type" value="Genomic_DNA"/>
</dbReference>
<evidence type="ECO:0008006" key="6">
    <source>
        <dbReference type="Google" id="ProtNLM"/>
    </source>
</evidence>
<comment type="caution">
    <text evidence="4">The sequence shown here is derived from an EMBL/GenBank/DDBJ whole genome shotgun (WGS) entry which is preliminary data.</text>
</comment>
<keyword evidence="2 3" id="KW-0472">Membrane</keyword>
<evidence type="ECO:0000313" key="4">
    <source>
        <dbReference type="EMBL" id="MCV7172392.1"/>
    </source>
</evidence>
<proteinExistence type="predicted"/>
<name>A0A9X2YTM4_9MYCO</name>
<sequence>MTVDTETLEHDDIADVAADDLTDEATDDEAGPVAGPPRRRAIPWTRLLAFGVLPGLALIAALGLGYVKWQHDSTRSERTAAEQSVQAAKDSTVAILSYRPDTVDTELTAAVDRLTGDFRDEYTRLITDVVAPGAKQQQISATATIPAAASVSATADKAVVLVLVDQTTTVAADPPTTSASSVRVTLDKVSDRWLISQFEPV</sequence>
<comment type="subcellular location">
    <subcellularLocation>
        <location evidence="1">Membrane</location>
    </subcellularLocation>
</comment>
<feature type="transmembrane region" description="Helical" evidence="3">
    <location>
        <begin position="47"/>
        <end position="69"/>
    </location>
</feature>
<gene>
    <name evidence="4" type="ORF">H7I41_20975</name>
</gene>
<accession>A0A9X2YTM4</accession>
<dbReference type="Proteomes" id="UP001140293">
    <property type="component" value="Unassembled WGS sequence"/>
</dbReference>
<dbReference type="AlphaFoldDB" id="A0A9X2YTM4"/>
<dbReference type="RefSeq" id="WP_264014563.1">
    <property type="nucleotide sequence ID" value="NZ_JACKSJ010000182.1"/>
</dbReference>
<evidence type="ECO:0000256" key="2">
    <source>
        <dbReference type="ARBA" id="ARBA00023136"/>
    </source>
</evidence>
<dbReference type="PANTHER" id="PTHR37042:SF4">
    <property type="entry name" value="OUTER MEMBRANE PROTEIN RV1973"/>
    <property type="match status" value="1"/>
</dbReference>
<keyword evidence="5" id="KW-1185">Reference proteome</keyword>
<evidence type="ECO:0000256" key="3">
    <source>
        <dbReference type="SAM" id="Phobius"/>
    </source>
</evidence>
<dbReference type="PANTHER" id="PTHR37042">
    <property type="entry name" value="OUTER MEMBRANE PROTEIN RV1973"/>
    <property type="match status" value="1"/>
</dbReference>
<keyword evidence="3" id="KW-0812">Transmembrane</keyword>
<keyword evidence="3" id="KW-1133">Transmembrane helix</keyword>
<evidence type="ECO:0000313" key="5">
    <source>
        <dbReference type="Proteomes" id="UP001140293"/>
    </source>
</evidence>
<reference evidence="4" key="2">
    <citation type="journal article" date="2022" name="BMC Genomics">
        <title>Comparative genome analysis of mycobacteria focusing on tRNA and non-coding RNA.</title>
        <authorList>
            <person name="Behra P.R.K."/>
            <person name="Pettersson B.M.F."/>
            <person name="Ramesh M."/>
            <person name="Das S."/>
            <person name="Dasgupta S."/>
            <person name="Kirsebom L.A."/>
        </authorList>
    </citation>
    <scope>NUCLEOTIDE SEQUENCE</scope>
    <source>
        <strain evidence="4">DSM 44615</strain>
    </source>
</reference>
<organism evidence="4 5">
    <name type="scientific">[Mycobacterium] manitobense</name>
    <dbReference type="NCBI Taxonomy" id="190147"/>
    <lineage>
        <taxon>Bacteria</taxon>
        <taxon>Bacillati</taxon>
        <taxon>Actinomycetota</taxon>
        <taxon>Actinomycetes</taxon>
        <taxon>Mycobacteriales</taxon>
        <taxon>Mycobacteriaceae</taxon>
        <taxon>Mycolicibacterium</taxon>
    </lineage>
</organism>
<dbReference type="GO" id="GO:0016020">
    <property type="term" value="C:membrane"/>
    <property type="evidence" value="ECO:0007669"/>
    <property type="project" value="UniProtKB-SubCell"/>
</dbReference>
<protein>
    <recommendedName>
        <fullName evidence="6">Mce associated membrane protein</fullName>
    </recommendedName>
</protein>